<evidence type="ECO:0000256" key="1">
    <source>
        <dbReference type="ARBA" id="ARBA00010049"/>
    </source>
</evidence>
<dbReference type="AlphaFoldDB" id="A0A9D3ZS56"/>
<keyword evidence="3" id="KW-0812">Transmembrane</keyword>
<sequence>MAKASLTILVSLAICILSSLNLVYGEASDRNKFTVIGHVYCDTCRVEFETSLSEPIPGAVVKLECKNRTDEKTTFQSPEITTDNIGDYKIEVTGDYEDSDCDVTLVKSPRADCSDPTEAWRKARVELTALDGVSGPIRFANNLGFKKKEALAGCKKVLTDMGYFELKNELGSEFKEMTKSYLIILVSLAICILSSLNFAYGAASKPNKFTVVGLVYCDTCRVEFQTSISEPISGATVKLECRNRTSEKITFQSPETRTDNLGNYKIDVTGDYEDSDCDVTLVKSPRADCSDPTEAWRKARVELTALDGVSGPFRFANNLGFKKKEALPDCKKVLTEMGYYELKDELGSEAV</sequence>
<keyword evidence="4" id="KW-0732">Signal</keyword>
<evidence type="ECO:0000256" key="3">
    <source>
        <dbReference type="SAM" id="Phobius"/>
    </source>
</evidence>
<evidence type="ECO:0000256" key="2">
    <source>
        <dbReference type="ARBA" id="ARBA00023157"/>
    </source>
</evidence>
<evidence type="ECO:0000313" key="5">
    <source>
        <dbReference type="EMBL" id="KAH1063624.1"/>
    </source>
</evidence>
<keyword evidence="3" id="KW-1133">Transmembrane helix</keyword>
<feature type="signal peptide" evidence="4">
    <location>
        <begin position="1"/>
        <end position="25"/>
    </location>
</feature>
<proteinExistence type="inferred from homology"/>
<comment type="caution">
    <text evidence="5">The sequence shown here is derived from an EMBL/GenBank/DDBJ whole genome shotgun (WGS) entry which is preliminary data.</text>
</comment>
<dbReference type="EMBL" id="JAIQCV010000009">
    <property type="protein sequence ID" value="KAH1063624.1"/>
    <property type="molecule type" value="Genomic_DNA"/>
</dbReference>
<dbReference type="OrthoDB" id="1888725at2759"/>
<gene>
    <name evidence="5" type="ORF">J1N35_028611</name>
</gene>
<evidence type="ECO:0000256" key="4">
    <source>
        <dbReference type="SAM" id="SignalP"/>
    </source>
</evidence>
<dbReference type="PANTHER" id="PTHR31614">
    <property type="entry name" value="PROTEIN DOWNSTREAM OF FLC-RELATED"/>
    <property type="match status" value="1"/>
</dbReference>
<keyword evidence="6" id="KW-1185">Reference proteome</keyword>
<feature type="chain" id="PRO_5038447698" evidence="4">
    <location>
        <begin position="26"/>
        <end position="351"/>
    </location>
</feature>
<dbReference type="Pfam" id="PF01190">
    <property type="entry name" value="Pollen_Ole_e_1"/>
    <property type="match status" value="2"/>
</dbReference>
<organism evidence="5 6">
    <name type="scientific">Gossypium stocksii</name>
    <dbReference type="NCBI Taxonomy" id="47602"/>
    <lineage>
        <taxon>Eukaryota</taxon>
        <taxon>Viridiplantae</taxon>
        <taxon>Streptophyta</taxon>
        <taxon>Embryophyta</taxon>
        <taxon>Tracheophyta</taxon>
        <taxon>Spermatophyta</taxon>
        <taxon>Magnoliopsida</taxon>
        <taxon>eudicotyledons</taxon>
        <taxon>Gunneridae</taxon>
        <taxon>Pentapetalae</taxon>
        <taxon>rosids</taxon>
        <taxon>malvids</taxon>
        <taxon>Malvales</taxon>
        <taxon>Malvaceae</taxon>
        <taxon>Malvoideae</taxon>
        <taxon>Gossypium</taxon>
    </lineage>
</organism>
<reference evidence="5 6" key="1">
    <citation type="journal article" date="2021" name="Plant Biotechnol. J.">
        <title>Multi-omics assisted identification of the key and species-specific regulatory components of drought-tolerant mechanisms in Gossypium stocksii.</title>
        <authorList>
            <person name="Yu D."/>
            <person name="Ke L."/>
            <person name="Zhang D."/>
            <person name="Wu Y."/>
            <person name="Sun Y."/>
            <person name="Mei J."/>
            <person name="Sun J."/>
            <person name="Sun Y."/>
        </authorList>
    </citation>
    <scope>NUCLEOTIDE SEQUENCE [LARGE SCALE GENOMIC DNA]</scope>
    <source>
        <strain evidence="6">cv. E1</strain>
        <tissue evidence="5">Leaf</tissue>
    </source>
</reference>
<dbReference type="Proteomes" id="UP000828251">
    <property type="component" value="Unassembled WGS sequence"/>
</dbReference>
<dbReference type="PANTHER" id="PTHR31614:SF20">
    <property type="entry name" value="POLLEN PROTEIN OLE E I-LIKE PROTEIN"/>
    <property type="match status" value="1"/>
</dbReference>
<dbReference type="InterPro" id="IPR006041">
    <property type="entry name" value="Pollen_Ole_e1_allergen"/>
</dbReference>
<name>A0A9D3ZS56_9ROSI</name>
<keyword evidence="2" id="KW-1015">Disulfide bond</keyword>
<keyword evidence="3" id="KW-0472">Membrane</keyword>
<protein>
    <submittedName>
        <fullName evidence="5">Uncharacterized protein</fullName>
    </submittedName>
</protein>
<feature type="transmembrane region" description="Helical" evidence="3">
    <location>
        <begin position="181"/>
        <end position="200"/>
    </location>
</feature>
<comment type="similarity">
    <text evidence="1">Belongs to the Ole e I family.</text>
</comment>
<accession>A0A9D3ZS56</accession>
<evidence type="ECO:0000313" key="6">
    <source>
        <dbReference type="Proteomes" id="UP000828251"/>
    </source>
</evidence>